<reference evidence="1" key="1">
    <citation type="submission" date="2019-08" db="EMBL/GenBank/DDBJ databases">
        <authorList>
            <person name="Kucharzyk K."/>
            <person name="Murdoch R.W."/>
            <person name="Higgins S."/>
            <person name="Loffler F."/>
        </authorList>
    </citation>
    <scope>NUCLEOTIDE SEQUENCE</scope>
</reference>
<protein>
    <submittedName>
        <fullName evidence="1">Uncharacterized protein</fullName>
    </submittedName>
</protein>
<organism evidence="1">
    <name type="scientific">bioreactor metagenome</name>
    <dbReference type="NCBI Taxonomy" id="1076179"/>
    <lineage>
        <taxon>unclassified sequences</taxon>
        <taxon>metagenomes</taxon>
        <taxon>ecological metagenomes</taxon>
    </lineage>
</organism>
<comment type="caution">
    <text evidence="1">The sequence shown here is derived from an EMBL/GenBank/DDBJ whole genome shotgun (WGS) entry which is preliminary data.</text>
</comment>
<name>A0A644Y699_9ZZZZ</name>
<evidence type="ECO:0000313" key="1">
    <source>
        <dbReference type="EMBL" id="MPM23468.1"/>
    </source>
</evidence>
<proteinExistence type="predicted"/>
<sequence>MAPGGAFLPQSELPVGKGHVVVYHENVFLPGEGEIVRRLPEGPAAEVHIGQRLEEQQFFPVPEMGPGHGGKLHPRGAAGIPARKVIHHEPSRVVP</sequence>
<dbReference type="EMBL" id="VSSQ01004040">
    <property type="protein sequence ID" value="MPM23468.1"/>
    <property type="molecule type" value="Genomic_DNA"/>
</dbReference>
<accession>A0A644Y699</accession>
<dbReference type="AlphaFoldDB" id="A0A644Y699"/>
<gene>
    <name evidence="1" type="ORF">SDC9_69941</name>
</gene>